<dbReference type="EMBL" id="QTSX02006613">
    <property type="protein sequence ID" value="KAJ9052737.1"/>
    <property type="molecule type" value="Genomic_DNA"/>
</dbReference>
<proteinExistence type="predicted"/>
<dbReference type="Proteomes" id="UP001165960">
    <property type="component" value="Unassembled WGS sequence"/>
</dbReference>
<sequence>MANAEHLGGLIPRDYQVEVYQRAREGNSLLVLETGAGKTLIAVMLIRDAVEKERNRIAKEASSRKFVVYLVNNVHLAKQQSKVIQDFAPDIPVGLLYSDCGISFGSKEAWQGYAHSIEVLVLTAQIFLNVLRHGLLRITQTSLLIFDECHHARKNHPFNMIMHEFYRHANPRPQIFGMTASPTNSNQALDLAQYELTHNLDSAIIVPTPTEQLEDNTSTPEHRFIEYLPPQHQPTVPALSALLPYCEGFKALERVQVITETILSDLGWWAANWILLELMTEMIHNHKQHLSDATEEELSIQLEAFTVWEEHRPSIVANVEEDITLEPRHVTPKVVTLIGQLTGLLEHHGDKFRGIIFVPMRSIALMLDLLIKKLISGVEGLKPGILLGHGSSKSFHLFQMKHRKQESVIQAFRDGHLNLLIATRVAEEGLDIQPCNVVICLDTIDTIVAYIQSRGRARAKDSTFIVMYDSSKDCRRVHEIIKIEKSLPKMIRNPIQGQCNQHSANDLPEYEVQSTGAKITFNSAVELVMFYCSHLQSDAYTSNQPEWLFDCLESGFRCHLVLPSSCSVRFIDGDIWSSKTRAKQSAAWKGCVDLHRSNAINDNLLPTCEFPDEFGPDLNPSDFHHLGTQQASHCYTSKAPALWELAAKELPTHLFVNHVEHAIPGRRYFAIATRRPLPTLPPIQLISKSFTDNVILQPALFTTAFTAQQILLLAKYAEFVFSASLRKRLTCPADAVVYFFIPFLPNSKDIDWAAIHNTVPSCPHPESLHALEGCIVSHSLDNNRLHLVTKVRSDLNANSPIELNTKGESASLAQYIMARFNRKVKSPQLPVLETTHVPLTTNYLFFQPSVSASSKTKRTLYKPLLLLPENCMLYPIPYDIFLSVLLLPSLLSRVDALLLAAEVKEEFSLWDVCDKQIAEALTLPSASLPLDYERLELLGDAFLKFMVTVYLYVTRPKDDEGKMHCHRVRKICNKTLFQKCRQFNLTQYFNWKPLDKAKWRPPNFINPDALEDHALSEVRLNDKCLADVMEALLGAAVASGGEVAGLRCLMNLGLCFDDAASWEYIRNMYFVPKTPSSPSGLGFDLEAIQKTLGYKFHTPQLLYEALTHPSSRKFGTKNYQRLEFLGDAVLDYLVVRGLTNNFPAMPPGYLSDLKGLLVDNPTLARISVQVDLPRHLVHSSDPLASAIVKFLAHHEDGFANDRALWANSMPKAFSDIIESIIGAVFVDSGLDLKVASKVVRRVSLATYSQIITTASPPISRPNKHLVRYFNQAGCRGLRFIYSSLPEGDPSPGVACELYIHDQLMIVGRGPTETAARNAASSSLLGKINANPRFLERCDCTTMVSCSA</sequence>
<organism evidence="1 2">
    <name type="scientific">Entomophthora muscae</name>
    <dbReference type="NCBI Taxonomy" id="34485"/>
    <lineage>
        <taxon>Eukaryota</taxon>
        <taxon>Fungi</taxon>
        <taxon>Fungi incertae sedis</taxon>
        <taxon>Zoopagomycota</taxon>
        <taxon>Entomophthoromycotina</taxon>
        <taxon>Entomophthoromycetes</taxon>
        <taxon>Entomophthorales</taxon>
        <taxon>Entomophthoraceae</taxon>
        <taxon>Entomophthora</taxon>
    </lineage>
</organism>
<protein>
    <submittedName>
        <fullName evidence="1">Dicer-like protein 1</fullName>
    </submittedName>
</protein>
<keyword evidence="2" id="KW-1185">Reference proteome</keyword>
<gene>
    <name evidence="1" type="primary">dcl1_15</name>
    <name evidence="1" type="ORF">DSO57_1031298</name>
</gene>
<evidence type="ECO:0000313" key="2">
    <source>
        <dbReference type="Proteomes" id="UP001165960"/>
    </source>
</evidence>
<accession>A0ACC2RRS1</accession>
<comment type="caution">
    <text evidence="1">The sequence shown here is derived from an EMBL/GenBank/DDBJ whole genome shotgun (WGS) entry which is preliminary data.</text>
</comment>
<name>A0ACC2RRS1_9FUNG</name>
<evidence type="ECO:0000313" key="1">
    <source>
        <dbReference type="EMBL" id="KAJ9052737.1"/>
    </source>
</evidence>
<reference evidence="1" key="1">
    <citation type="submission" date="2022-04" db="EMBL/GenBank/DDBJ databases">
        <title>Genome of the entomopathogenic fungus Entomophthora muscae.</title>
        <authorList>
            <person name="Elya C."/>
            <person name="Lovett B.R."/>
            <person name="Lee E."/>
            <person name="Macias A.M."/>
            <person name="Hajek A.E."/>
            <person name="De Bivort B.L."/>
            <person name="Kasson M.T."/>
            <person name="De Fine Licht H.H."/>
            <person name="Stajich J.E."/>
        </authorList>
    </citation>
    <scope>NUCLEOTIDE SEQUENCE</scope>
    <source>
        <strain evidence="1">Berkeley</strain>
    </source>
</reference>